<feature type="binding site" evidence="9 11">
    <location>
        <position position="119"/>
    </location>
    <ligand>
        <name>substrate</name>
    </ligand>
</feature>
<evidence type="ECO:0000256" key="10">
    <source>
        <dbReference type="PIRSR" id="PIRSR614732-1"/>
    </source>
</evidence>
<evidence type="ECO:0000256" key="12">
    <source>
        <dbReference type="RuleBase" id="RU000512"/>
    </source>
</evidence>
<dbReference type="GO" id="GO:0006207">
    <property type="term" value="P:'de novo' pyrimidine nucleobase biosynthetic process"/>
    <property type="evidence" value="ECO:0007669"/>
    <property type="project" value="InterPro"/>
</dbReference>
<keyword evidence="15" id="KW-1185">Reference proteome</keyword>
<dbReference type="NCBIfam" id="NF001273">
    <property type="entry name" value="PRK00230.1"/>
    <property type="match status" value="1"/>
</dbReference>
<dbReference type="FunFam" id="3.20.20.70:FF:000015">
    <property type="entry name" value="Orotidine 5'-phosphate decarboxylase"/>
    <property type="match status" value="1"/>
</dbReference>
<dbReference type="GO" id="GO:0044205">
    <property type="term" value="P:'de novo' UMP biosynthetic process"/>
    <property type="evidence" value="ECO:0007669"/>
    <property type="project" value="UniProtKB-UniRule"/>
</dbReference>
<feature type="binding site" evidence="9 11">
    <location>
        <position position="210"/>
    </location>
    <ligand>
        <name>substrate</name>
    </ligand>
</feature>
<evidence type="ECO:0000259" key="13">
    <source>
        <dbReference type="SMART" id="SM00934"/>
    </source>
</evidence>
<dbReference type="PANTHER" id="PTHR32119:SF2">
    <property type="entry name" value="OROTIDINE 5'-PHOSPHATE DECARBOXYLASE"/>
    <property type="match status" value="1"/>
</dbReference>
<evidence type="ECO:0000313" key="14">
    <source>
        <dbReference type="EMBL" id="KTD73160.1"/>
    </source>
</evidence>
<comment type="pathway">
    <text evidence="2 9 12">Pyrimidine metabolism; UMP biosynthesis via de novo pathway; UMP from orotate: step 2/2.</text>
</comment>
<dbReference type="EC" id="4.1.1.23" evidence="9"/>
<dbReference type="PANTHER" id="PTHR32119">
    <property type="entry name" value="OROTIDINE 5'-PHOSPHATE DECARBOXYLASE"/>
    <property type="match status" value="1"/>
</dbReference>
<feature type="binding site" evidence="9 11">
    <location>
        <position position="209"/>
    </location>
    <ligand>
        <name>substrate</name>
    </ligand>
</feature>
<comment type="function">
    <text evidence="1 9">Catalyzes the decarboxylation of orotidine 5'-monophosphate (OMP) to uridine 5'-monophosphate (UMP).</text>
</comment>
<dbReference type="Proteomes" id="UP000054693">
    <property type="component" value="Unassembled WGS sequence"/>
</dbReference>
<dbReference type="GO" id="GO:0005829">
    <property type="term" value="C:cytosol"/>
    <property type="evidence" value="ECO:0007669"/>
    <property type="project" value="TreeGrafter"/>
</dbReference>
<reference evidence="14 15" key="1">
    <citation type="submission" date="2015-11" db="EMBL/GenBank/DDBJ databases">
        <title>Genomic analysis of 38 Legionella species identifies large and diverse effector repertoires.</title>
        <authorList>
            <person name="Burstein D."/>
            <person name="Amaro F."/>
            <person name="Zusman T."/>
            <person name="Lifshitz Z."/>
            <person name="Cohen O."/>
            <person name="Gilbert J.A."/>
            <person name="Pupko T."/>
            <person name="Shuman H.A."/>
            <person name="Segal G."/>
        </authorList>
    </citation>
    <scope>NUCLEOTIDE SEQUENCE [LARGE SCALE GENOMIC DNA]</scope>
    <source>
        <strain evidence="14 15">ATCC 49180</strain>
    </source>
</reference>
<feature type="active site" description="For OMPdecase activity" evidence="10">
    <location>
        <position position="64"/>
    </location>
</feature>
<dbReference type="Pfam" id="PF00215">
    <property type="entry name" value="OMPdecase"/>
    <property type="match status" value="1"/>
</dbReference>
<proteinExistence type="inferred from homology"/>
<keyword evidence="6 9" id="KW-0456">Lyase</keyword>
<evidence type="ECO:0000256" key="4">
    <source>
        <dbReference type="ARBA" id="ARBA00022793"/>
    </source>
</evidence>
<evidence type="ECO:0000256" key="6">
    <source>
        <dbReference type="ARBA" id="ARBA00023239"/>
    </source>
</evidence>
<evidence type="ECO:0000256" key="1">
    <source>
        <dbReference type="ARBA" id="ARBA00002356"/>
    </source>
</evidence>
<keyword evidence="5 9" id="KW-0665">Pyrimidine biosynthesis</keyword>
<keyword evidence="4 9" id="KW-0210">Decarboxylase</keyword>
<organism evidence="14 15">
    <name type="scientific">Legionella tucsonensis</name>
    <dbReference type="NCBI Taxonomy" id="40335"/>
    <lineage>
        <taxon>Bacteria</taxon>
        <taxon>Pseudomonadati</taxon>
        <taxon>Pseudomonadota</taxon>
        <taxon>Gammaproteobacteria</taxon>
        <taxon>Legionellales</taxon>
        <taxon>Legionellaceae</taxon>
        <taxon>Legionella</taxon>
    </lineage>
</organism>
<name>A0A0W0ZVN3_9GAMM</name>
<dbReference type="InterPro" id="IPR001754">
    <property type="entry name" value="OMPdeCOase_dom"/>
</dbReference>
<dbReference type="Gene3D" id="3.20.20.70">
    <property type="entry name" value="Aldolase class I"/>
    <property type="match status" value="1"/>
</dbReference>
<dbReference type="RefSeq" id="WP_058520225.1">
    <property type="nucleotide sequence ID" value="NZ_CAAAIP010000001.1"/>
</dbReference>
<evidence type="ECO:0000256" key="11">
    <source>
        <dbReference type="PIRSR" id="PIRSR614732-2"/>
    </source>
</evidence>
<feature type="active site" description="Proton donor" evidence="9">
    <location>
        <position position="61"/>
    </location>
</feature>
<dbReference type="HAMAP" id="MF_01200_B">
    <property type="entry name" value="OMPdecase_type1_B"/>
    <property type="match status" value="1"/>
</dbReference>
<comment type="subunit">
    <text evidence="3 9">Homodimer.</text>
</comment>
<dbReference type="UniPathway" id="UPA00070">
    <property type="reaction ID" value="UER00120"/>
</dbReference>
<comment type="similarity">
    <text evidence="8 9">Belongs to the OMP decarboxylase family. Type 1 subfamily.</text>
</comment>
<accession>A0A0W0ZVN3</accession>
<dbReference type="PROSITE" id="PS00156">
    <property type="entry name" value="OMPDECASE"/>
    <property type="match status" value="1"/>
</dbReference>
<dbReference type="OrthoDB" id="9806203at2"/>
<dbReference type="AlphaFoldDB" id="A0A0W0ZVN3"/>
<feature type="binding site" evidence="9 11">
    <location>
        <position position="10"/>
    </location>
    <ligand>
        <name>substrate</name>
    </ligand>
</feature>
<comment type="caution">
    <text evidence="14">The sequence shown here is derived from an EMBL/GenBank/DDBJ whole genome shotgun (WGS) entry which is preliminary data.</text>
</comment>
<dbReference type="NCBIfam" id="TIGR01740">
    <property type="entry name" value="pyrF"/>
    <property type="match status" value="1"/>
</dbReference>
<evidence type="ECO:0000256" key="7">
    <source>
        <dbReference type="ARBA" id="ARBA00049157"/>
    </source>
</evidence>
<evidence type="ECO:0000256" key="8">
    <source>
        <dbReference type="ARBA" id="ARBA00061012"/>
    </source>
</evidence>
<feature type="active site" description="For OMPdecase activity" evidence="10">
    <location>
        <position position="61"/>
    </location>
</feature>
<protein>
    <recommendedName>
        <fullName evidence="9">Orotidine 5'-phosphate decarboxylase</fullName>
        <ecNumber evidence="9">4.1.1.23</ecNumber>
    </recommendedName>
    <alternativeName>
        <fullName evidence="9">OMP decarboxylase</fullName>
        <shortName evidence="9">OMPDCase</shortName>
        <shortName evidence="9">OMPdecase</shortName>
    </alternativeName>
</protein>
<evidence type="ECO:0000256" key="9">
    <source>
        <dbReference type="HAMAP-Rule" id="MF_01200"/>
    </source>
</evidence>
<dbReference type="STRING" id="40335.Ltuc_1007"/>
<feature type="binding site" evidence="9 11">
    <location>
        <position position="189"/>
    </location>
    <ligand>
        <name>substrate</name>
    </ligand>
</feature>
<feature type="active site" description="For OMPdecase activity" evidence="10">
    <location>
        <position position="59"/>
    </location>
</feature>
<dbReference type="PATRIC" id="fig|40335.7.peg.1061"/>
<dbReference type="InterPro" id="IPR014732">
    <property type="entry name" value="OMPdecase"/>
</dbReference>
<dbReference type="SUPFAM" id="SSF51366">
    <property type="entry name" value="Ribulose-phoshate binding barrel"/>
    <property type="match status" value="1"/>
</dbReference>
<feature type="binding site" evidence="9 11">
    <location>
        <position position="32"/>
    </location>
    <ligand>
        <name>substrate</name>
    </ligand>
</feature>
<dbReference type="SMART" id="SM00934">
    <property type="entry name" value="OMPdecase"/>
    <property type="match status" value="1"/>
</dbReference>
<evidence type="ECO:0000256" key="5">
    <source>
        <dbReference type="ARBA" id="ARBA00022975"/>
    </source>
</evidence>
<evidence type="ECO:0000256" key="3">
    <source>
        <dbReference type="ARBA" id="ARBA00011738"/>
    </source>
</evidence>
<sequence>MTSKLIVALDFDNELDALNLVEKLDPKSCGLKVGSELFTLLGTSFVKQLIKRQFNVFLDLKFHDIPNTVAKACKAGADLGVWMMNVHASGGMSMMQAARKAIDSYGVNRPILIAVTVLTSFKQNELTAIGVTAPVIDQVKNLAILTKESGLDGVVSSAQEVKIIKSSCNDQFITVTPGIRLASNSNDDQSRVMSPKQAIEEGSDFLVVGRPITQAANPEIVVDEILSSIQNI</sequence>
<evidence type="ECO:0000313" key="15">
    <source>
        <dbReference type="Proteomes" id="UP000054693"/>
    </source>
</evidence>
<gene>
    <name evidence="9 14" type="primary">pyrF</name>
    <name evidence="14" type="ORF">Ltuc_1007</name>
</gene>
<dbReference type="InterPro" id="IPR018089">
    <property type="entry name" value="OMPdecase_AS"/>
</dbReference>
<dbReference type="GO" id="GO:0004590">
    <property type="term" value="F:orotidine-5'-phosphate decarboxylase activity"/>
    <property type="evidence" value="ECO:0007669"/>
    <property type="project" value="UniProtKB-UniRule"/>
</dbReference>
<feature type="domain" description="Orotidine 5'-phosphate decarboxylase" evidence="13">
    <location>
        <begin position="4"/>
        <end position="225"/>
    </location>
</feature>
<feature type="binding site" evidence="9 11">
    <location>
        <position position="180"/>
    </location>
    <ligand>
        <name>substrate</name>
    </ligand>
</feature>
<dbReference type="InterPro" id="IPR013785">
    <property type="entry name" value="Aldolase_TIM"/>
</dbReference>
<feature type="binding site" evidence="9">
    <location>
        <begin position="59"/>
        <end position="68"/>
    </location>
    <ligand>
        <name>substrate</name>
    </ligand>
</feature>
<dbReference type="EMBL" id="LNZA01000001">
    <property type="protein sequence ID" value="KTD73160.1"/>
    <property type="molecule type" value="Genomic_DNA"/>
</dbReference>
<dbReference type="CDD" id="cd04725">
    <property type="entry name" value="OMP_decarboxylase_like"/>
    <property type="match status" value="1"/>
</dbReference>
<dbReference type="InterPro" id="IPR011060">
    <property type="entry name" value="RibuloseP-bd_barrel"/>
</dbReference>
<evidence type="ECO:0000256" key="2">
    <source>
        <dbReference type="ARBA" id="ARBA00004861"/>
    </source>
</evidence>
<dbReference type="InterPro" id="IPR047596">
    <property type="entry name" value="OMPdecase_bac"/>
</dbReference>
<comment type="catalytic activity">
    <reaction evidence="7 9 12">
        <text>orotidine 5'-phosphate + H(+) = UMP + CO2</text>
        <dbReference type="Rhea" id="RHEA:11596"/>
        <dbReference type="ChEBI" id="CHEBI:15378"/>
        <dbReference type="ChEBI" id="CHEBI:16526"/>
        <dbReference type="ChEBI" id="CHEBI:57538"/>
        <dbReference type="ChEBI" id="CHEBI:57865"/>
        <dbReference type="EC" id="4.1.1.23"/>
    </reaction>
</comment>